<evidence type="ECO:0000259" key="2">
    <source>
        <dbReference type="Pfam" id="PF14939"/>
    </source>
</evidence>
<dbReference type="GO" id="GO:0080008">
    <property type="term" value="C:Cul4-RING E3 ubiquitin ligase complex"/>
    <property type="evidence" value="ECO:0007669"/>
    <property type="project" value="TreeGrafter"/>
</dbReference>
<feature type="compositionally biased region" description="Gly residues" evidence="1">
    <location>
        <begin position="15"/>
        <end position="29"/>
    </location>
</feature>
<dbReference type="InterPro" id="IPR032734">
    <property type="entry name" value="DCAF15_WD40"/>
</dbReference>
<dbReference type="AlphaFoldDB" id="A0AA40I442"/>
<dbReference type="InterPro" id="IPR038914">
    <property type="entry name" value="DCAF15"/>
</dbReference>
<dbReference type="InterPro" id="IPR047319">
    <property type="entry name" value="DCAF15_C"/>
</dbReference>
<dbReference type="CDD" id="cd20913">
    <property type="entry name" value="DCAF15-CTD"/>
    <property type="match status" value="1"/>
</dbReference>
<dbReference type="PANTHER" id="PTHR28541">
    <property type="entry name" value="DDB1- AND CUL4-ASSOCIATED FACTOR 15"/>
    <property type="match status" value="1"/>
</dbReference>
<reference evidence="3" key="1">
    <citation type="submission" date="2023-06" db="EMBL/GenBank/DDBJ databases">
        <title>Reference genome for the Northern bat (Eptesicus nilssonii), a most northern bat species.</title>
        <authorList>
            <person name="Laine V.N."/>
            <person name="Pulliainen A.T."/>
            <person name="Lilley T.M."/>
        </authorList>
    </citation>
    <scope>NUCLEOTIDE SEQUENCE</scope>
    <source>
        <strain evidence="3">BLF_Eptnil</strain>
        <tissue evidence="3">Kidney</tissue>
    </source>
</reference>
<name>A0AA40I442_CNENI</name>
<feature type="region of interest" description="Disordered" evidence="1">
    <location>
        <begin position="416"/>
        <end position="442"/>
    </location>
</feature>
<accession>A0AA40I442</accession>
<dbReference type="PANTHER" id="PTHR28541:SF1">
    <property type="entry name" value="DDB1- AND CUL4-ASSOCIATED FACTOR 15"/>
    <property type="match status" value="1"/>
</dbReference>
<dbReference type="CDD" id="cd20917">
    <property type="entry name" value="DCAF15-NTD"/>
    <property type="match status" value="1"/>
</dbReference>
<dbReference type="Pfam" id="PF14939">
    <property type="entry name" value="DCAF15_WD40"/>
    <property type="match status" value="2"/>
</dbReference>
<dbReference type="GO" id="GO:0016567">
    <property type="term" value="P:protein ubiquitination"/>
    <property type="evidence" value="ECO:0007669"/>
    <property type="project" value="InterPro"/>
</dbReference>
<sequence>MKMAPSSKSERNSGAGSGGGGTGGAGGKRTAGRRREHVLKQLERVKISGQLSPRLFRKLPPRVCVSLKSIVDEDFLYAGHIFLGFSKCGRYVLSYTSSSGDDDFSFYIYHLYWWEFNVHSKLKLPVLRKAEGCRLEAAWDSLAETPPEGCFCPPQFQPSVLSGGLLWASVRFDPALTQTCTQIRQVRLFQDEEIYSDLYLTVCEWPSDASKVIVFGFNTRSANGMLMNMMMMSDENHRDIYISTVAVPPSGHCAACREASRAHPGDPSAQCLRHGFMLHTKYQVVYPFPTFQPAFQLKKDQVVLLNTSYSLVACAVSVHSAGDSSFCQILYDHTTYPQAPPSPPGPQSPEVPLALPSLCPEVAPTRPSGVPEPSPAIAKAKEFVADIFRRAKEAKGGTSEEAQPLSYTGPSGSCCCPSSEPVAPGGEVAPQDSPPAAEEPAPEPGYVNYTKLYYVLGSGEGTEPEDEFEDDKISLPFVVTDLRGRSLRPMRERASVQGQYLTVEQLTLDFEYVINEVIRHDATWGHQFCSFSDYDIVILEVCPETNQVLINIGLLLLAFPSPTEEGQLRPKTYHTSLKVAWDLNTGIFVTRQCLELYRKSCVDMVMKWLVPESSGRYVNRMTNEALHKGGPSDPMTVGQGLLPQCQAGLEETPTPVLLNGRARWLC</sequence>
<evidence type="ECO:0000313" key="4">
    <source>
        <dbReference type="Proteomes" id="UP001177744"/>
    </source>
</evidence>
<dbReference type="Proteomes" id="UP001177744">
    <property type="component" value="Unassembled WGS sequence"/>
</dbReference>
<organism evidence="3 4">
    <name type="scientific">Cnephaeus nilssonii</name>
    <name type="common">Northern bat</name>
    <name type="synonym">Eptesicus nilssonii</name>
    <dbReference type="NCBI Taxonomy" id="3371016"/>
    <lineage>
        <taxon>Eukaryota</taxon>
        <taxon>Metazoa</taxon>
        <taxon>Chordata</taxon>
        <taxon>Craniata</taxon>
        <taxon>Vertebrata</taxon>
        <taxon>Euteleostomi</taxon>
        <taxon>Mammalia</taxon>
        <taxon>Eutheria</taxon>
        <taxon>Laurasiatheria</taxon>
        <taxon>Chiroptera</taxon>
        <taxon>Yangochiroptera</taxon>
        <taxon>Vespertilionidae</taxon>
        <taxon>Cnephaeus</taxon>
    </lineage>
</organism>
<evidence type="ECO:0000313" key="3">
    <source>
        <dbReference type="EMBL" id="KAK1342655.1"/>
    </source>
</evidence>
<keyword evidence="4" id="KW-1185">Reference proteome</keyword>
<feature type="region of interest" description="Disordered" evidence="1">
    <location>
        <begin position="1"/>
        <end position="33"/>
    </location>
</feature>
<feature type="domain" description="DDB1- and CUL4-associated factor 15 WD40 repeat-containing" evidence="2">
    <location>
        <begin position="51"/>
        <end position="123"/>
    </location>
</feature>
<proteinExistence type="predicted"/>
<feature type="domain" description="DDB1- and CUL4-associated factor 15 WD40 repeat-containing" evidence="2">
    <location>
        <begin position="177"/>
        <end position="319"/>
    </location>
</feature>
<gene>
    <name evidence="3" type="ORF">QTO34_015421</name>
</gene>
<protein>
    <recommendedName>
        <fullName evidence="2">DDB1- and CUL4-associated factor 15 WD40 repeat-containing domain-containing protein</fullName>
    </recommendedName>
</protein>
<comment type="caution">
    <text evidence="3">The sequence shown here is derived from an EMBL/GenBank/DDBJ whole genome shotgun (WGS) entry which is preliminary data.</text>
</comment>
<evidence type="ECO:0000256" key="1">
    <source>
        <dbReference type="SAM" id="MobiDB-lite"/>
    </source>
</evidence>
<dbReference type="EMBL" id="JAULJE010000005">
    <property type="protein sequence ID" value="KAK1342655.1"/>
    <property type="molecule type" value="Genomic_DNA"/>
</dbReference>